<dbReference type="PANTHER" id="PTHR11946:SF109">
    <property type="entry name" value="VALINE--TRNA LIGASE"/>
    <property type="match status" value="1"/>
</dbReference>
<dbReference type="SUPFAM" id="SSF52374">
    <property type="entry name" value="Nucleotidylyl transferase"/>
    <property type="match status" value="1"/>
</dbReference>
<dbReference type="InterPro" id="IPR002303">
    <property type="entry name" value="Valyl-tRNA_ligase"/>
</dbReference>
<comment type="similarity">
    <text evidence="1">Belongs to the class-I aminoacyl-tRNA synthetase family.</text>
</comment>
<dbReference type="AlphaFoldDB" id="A0A9P8CGR6"/>
<evidence type="ECO:0000256" key="1">
    <source>
        <dbReference type="ARBA" id="ARBA00005594"/>
    </source>
</evidence>
<keyword evidence="6" id="KW-0648">Protein biosynthesis</keyword>
<feature type="region of interest" description="Disordered" evidence="10">
    <location>
        <begin position="1"/>
        <end position="73"/>
    </location>
</feature>
<dbReference type="GO" id="GO:0002161">
    <property type="term" value="F:aminoacyl-tRNA deacylase activity"/>
    <property type="evidence" value="ECO:0007669"/>
    <property type="project" value="InterPro"/>
</dbReference>
<evidence type="ECO:0000256" key="4">
    <source>
        <dbReference type="ARBA" id="ARBA00022741"/>
    </source>
</evidence>
<protein>
    <recommendedName>
        <fullName evidence="2">valine--tRNA ligase</fullName>
        <ecNumber evidence="2">6.1.1.9</ecNumber>
    </recommendedName>
    <alternativeName>
        <fullName evidence="8">Valyl-tRNA synthetase</fullName>
    </alternativeName>
</protein>
<evidence type="ECO:0000313" key="13">
    <source>
        <dbReference type="Proteomes" id="UP000887226"/>
    </source>
</evidence>
<organism evidence="12 13">
    <name type="scientific">Calycina marina</name>
    <dbReference type="NCBI Taxonomy" id="1763456"/>
    <lineage>
        <taxon>Eukaryota</taxon>
        <taxon>Fungi</taxon>
        <taxon>Dikarya</taxon>
        <taxon>Ascomycota</taxon>
        <taxon>Pezizomycotina</taxon>
        <taxon>Leotiomycetes</taxon>
        <taxon>Helotiales</taxon>
        <taxon>Pezizellaceae</taxon>
        <taxon>Calycina</taxon>
    </lineage>
</organism>
<keyword evidence="13" id="KW-1185">Reference proteome</keyword>
<evidence type="ECO:0000256" key="5">
    <source>
        <dbReference type="ARBA" id="ARBA00022840"/>
    </source>
</evidence>
<reference evidence="12" key="1">
    <citation type="journal article" date="2021" name="IMA Fungus">
        <title>Genomic characterization of three marine fungi, including Emericellopsis atlantica sp. nov. with signatures of a generalist lifestyle and marine biomass degradation.</title>
        <authorList>
            <person name="Hagestad O.C."/>
            <person name="Hou L."/>
            <person name="Andersen J.H."/>
            <person name="Hansen E.H."/>
            <person name="Altermark B."/>
            <person name="Li C."/>
            <person name="Kuhnert E."/>
            <person name="Cox R.J."/>
            <person name="Crous P.W."/>
            <person name="Spatafora J.W."/>
            <person name="Lail K."/>
            <person name="Amirebrahimi M."/>
            <person name="Lipzen A."/>
            <person name="Pangilinan J."/>
            <person name="Andreopoulos W."/>
            <person name="Hayes R.D."/>
            <person name="Ng V."/>
            <person name="Grigoriev I.V."/>
            <person name="Jackson S.A."/>
            <person name="Sutton T.D.S."/>
            <person name="Dobson A.D.W."/>
            <person name="Rama T."/>
        </authorList>
    </citation>
    <scope>NUCLEOTIDE SEQUENCE</scope>
    <source>
        <strain evidence="12">TRa3180A</strain>
    </source>
</reference>
<evidence type="ECO:0000256" key="3">
    <source>
        <dbReference type="ARBA" id="ARBA00022598"/>
    </source>
</evidence>
<comment type="caution">
    <text evidence="12">The sequence shown here is derived from an EMBL/GenBank/DDBJ whole genome shotgun (WGS) entry which is preliminary data.</text>
</comment>
<keyword evidence="5" id="KW-0067">ATP-binding</keyword>
<dbReference type="GO" id="GO:0005829">
    <property type="term" value="C:cytosol"/>
    <property type="evidence" value="ECO:0007669"/>
    <property type="project" value="TreeGrafter"/>
</dbReference>
<dbReference type="Pfam" id="PF00133">
    <property type="entry name" value="tRNA-synt_1"/>
    <property type="match status" value="1"/>
</dbReference>
<keyword evidence="7" id="KW-0030">Aminoacyl-tRNA synthetase</keyword>
<evidence type="ECO:0000256" key="2">
    <source>
        <dbReference type="ARBA" id="ARBA00013169"/>
    </source>
</evidence>
<dbReference type="OrthoDB" id="629407at2759"/>
<evidence type="ECO:0000256" key="8">
    <source>
        <dbReference type="ARBA" id="ARBA00029936"/>
    </source>
</evidence>
<dbReference type="EC" id="6.1.1.9" evidence="2"/>
<evidence type="ECO:0000256" key="10">
    <source>
        <dbReference type="SAM" id="MobiDB-lite"/>
    </source>
</evidence>
<dbReference type="GO" id="GO:0006438">
    <property type="term" value="P:valyl-tRNA aminoacylation"/>
    <property type="evidence" value="ECO:0007669"/>
    <property type="project" value="InterPro"/>
</dbReference>
<comment type="catalytic activity">
    <reaction evidence="9">
        <text>tRNA(Val) + L-valine + ATP = L-valyl-tRNA(Val) + AMP + diphosphate</text>
        <dbReference type="Rhea" id="RHEA:10704"/>
        <dbReference type="Rhea" id="RHEA-COMP:9672"/>
        <dbReference type="Rhea" id="RHEA-COMP:9708"/>
        <dbReference type="ChEBI" id="CHEBI:30616"/>
        <dbReference type="ChEBI" id="CHEBI:33019"/>
        <dbReference type="ChEBI" id="CHEBI:57762"/>
        <dbReference type="ChEBI" id="CHEBI:78442"/>
        <dbReference type="ChEBI" id="CHEBI:78537"/>
        <dbReference type="ChEBI" id="CHEBI:456215"/>
        <dbReference type="EC" id="6.1.1.9"/>
    </reaction>
</comment>
<dbReference type="SUPFAM" id="SSF50677">
    <property type="entry name" value="ValRS/IleRS/LeuRS editing domain"/>
    <property type="match status" value="1"/>
</dbReference>
<sequence length="334" mass="36707">MATNPASYNPLGKETGPISGPPPAVSSKITADIQESAQSEATGSHVPGQDAGSKVGTAEATGGEEKNKAAAASNKKTVLQPYVKNSKPGDKKGCEIRIFKGFQDCTIFKLKPEGSFVIVEPPPNVTVSFHMGHRLGNSLQDVMIRWNQMRGKMALWLPYCDHAGIATQSVKEDYHKNINKVQRRMSCSFDWSREAFNMDPNFSAALNALLSNLDVDNKKSTGPKKKLEAPGYDKIEFGFIIHFKCPLEGSGEAIKVATAPNGYVELYCGTGSIKLTRAHDPKDYKLGKKHDLKLMNILTDNVLMDENACSYQGQSRFDVRYTIQDDLKKIGFLR</sequence>
<dbReference type="EMBL" id="MU253822">
    <property type="protein sequence ID" value="KAG9245985.1"/>
    <property type="molecule type" value="Genomic_DNA"/>
</dbReference>
<dbReference type="PANTHER" id="PTHR11946">
    <property type="entry name" value="VALYL-TRNA SYNTHETASES"/>
    <property type="match status" value="1"/>
</dbReference>
<evidence type="ECO:0000256" key="6">
    <source>
        <dbReference type="ARBA" id="ARBA00022917"/>
    </source>
</evidence>
<dbReference type="InterPro" id="IPR014729">
    <property type="entry name" value="Rossmann-like_a/b/a_fold"/>
</dbReference>
<feature type="domain" description="Aminoacyl-tRNA synthetase class Ia" evidence="11">
    <location>
        <begin position="111"/>
        <end position="170"/>
    </location>
</feature>
<keyword evidence="4" id="KW-0547">Nucleotide-binding</keyword>
<dbReference type="InterPro" id="IPR009008">
    <property type="entry name" value="Val/Leu/Ile-tRNA-synth_edit"/>
</dbReference>
<accession>A0A9P8CGR6</accession>
<evidence type="ECO:0000259" key="11">
    <source>
        <dbReference type="Pfam" id="PF00133"/>
    </source>
</evidence>
<dbReference type="GO" id="GO:0004832">
    <property type="term" value="F:valine-tRNA ligase activity"/>
    <property type="evidence" value="ECO:0007669"/>
    <property type="project" value="UniProtKB-EC"/>
</dbReference>
<gene>
    <name evidence="12" type="ORF">BJ878DRAFT_581630</name>
</gene>
<dbReference type="InterPro" id="IPR002300">
    <property type="entry name" value="aa-tRNA-synth_Ia"/>
</dbReference>
<feature type="compositionally biased region" description="Polar residues" evidence="10">
    <location>
        <begin position="27"/>
        <end position="42"/>
    </location>
</feature>
<dbReference type="Proteomes" id="UP000887226">
    <property type="component" value="Unassembled WGS sequence"/>
</dbReference>
<dbReference type="GO" id="GO:0005524">
    <property type="term" value="F:ATP binding"/>
    <property type="evidence" value="ECO:0007669"/>
    <property type="project" value="UniProtKB-KW"/>
</dbReference>
<evidence type="ECO:0000256" key="7">
    <source>
        <dbReference type="ARBA" id="ARBA00023146"/>
    </source>
</evidence>
<dbReference type="Gene3D" id="3.90.740.10">
    <property type="entry name" value="Valyl/Leucyl/Isoleucyl-tRNA synthetase, editing domain"/>
    <property type="match status" value="1"/>
</dbReference>
<evidence type="ECO:0000313" key="12">
    <source>
        <dbReference type="EMBL" id="KAG9245985.1"/>
    </source>
</evidence>
<proteinExistence type="inferred from homology"/>
<dbReference type="Gene3D" id="3.40.50.620">
    <property type="entry name" value="HUPs"/>
    <property type="match status" value="1"/>
</dbReference>
<keyword evidence="3" id="KW-0436">Ligase</keyword>
<name>A0A9P8CGR6_9HELO</name>
<evidence type="ECO:0000256" key="9">
    <source>
        <dbReference type="ARBA" id="ARBA00047552"/>
    </source>
</evidence>